<reference evidence="4" key="1">
    <citation type="submission" date="2016-11" db="UniProtKB">
        <authorList>
            <consortium name="WormBaseParasite"/>
        </authorList>
    </citation>
    <scope>IDENTIFICATION</scope>
</reference>
<dbReference type="Proteomes" id="UP000095287">
    <property type="component" value="Unplaced"/>
</dbReference>
<dbReference type="WBParaSite" id="L893_g18223.t1">
    <property type="protein sequence ID" value="L893_g18223.t1"/>
    <property type="gene ID" value="L893_g18223"/>
</dbReference>
<feature type="chain" id="PRO_5009312369" evidence="2">
    <location>
        <begin position="22"/>
        <end position="67"/>
    </location>
</feature>
<accession>A0A1I7YNK2</accession>
<feature type="signal peptide" evidence="2">
    <location>
        <begin position="1"/>
        <end position="21"/>
    </location>
</feature>
<name>A0A1I7YNK2_9BILA</name>
<proteinExistence type="predicted"/>
<evidence type="ECO:0000256" key="1">
    <source>
        <dbReference type="SAM" id="Phobius"/>
    </source>
</evidence>
<protein>
    <submittedName>
        <fullName evidence="4">FXYD domain-containing ion transport regulator</fullName>
    </submittedName>
</protein>
<keyword evidence="1" id="KW-1133">Transmembrane helix</keyword>
<organism evidence="3 4">
    <name type="scientific">Steinernema glaseri</name>
    <dbReference type="NCBI Taxonomy" id="37863"/>
    <lineage>
        <taxon>Eukaryota</taxon>
        <taxon>Metazoa</taxon>
        <taxon>Ecdysozoa</taxon>
        <taxon>Nematoda</taxon>
        <taxon>Chromadorea</taxon>
        <taxon>Rhabditida</taxon>
        <taxon>Tylenchina</taxon>
        <taxon>Panagrolaimomorpha</taxon>
        <taxon>Strongyloidoidea</taxon>
        <taxon>Steinernematidae</taxon>
        <taxon>Steinernema</taxon>
    </lineage>
</organism>
<evidence type="ECO:0000313" key="4">
    <source>
        <dbReference type="WBParaSite" id="L893_g18223.t1"/>
    </source>
</evidence>
<dbReference type="AlphaFoldDB" id="A0A1I7YNK2"/>
<feature type="transmembrane region" description="Helical" evidence="1">
    <location>
        <begin position="37"/>
        <end position="62"/>
    </location>
</feature>
<keyword evidence="3" id="KW-1185">Reference proteome</keyword>
<keyword evidence="1" id="KW-0812">Transmembrane</keyword>
<evidence type="ECO:0000313" key="3">
    <source>
        <dbReference type="Proteomes" id="UP000095287"/>
    </source>
</evidence>
<sequence length="67" mass="7366">MLRRCALSTLILLQSFPLSELANVDSDEASFQLDVKVMTIVFSLAIGICLIVGCAGAIYFACSYFRR</sequence>
<evidence type="ECO:0000256" key="2">
    <source>
        <dbReference type="SAM" id="SignalP"/>
    </source>
</evidence>
<keyword evidence="1" id="KW-0472">Membrane</keyword>
<keyword evidence="2" id="KW-0732">Signal</keyword>